<evidence type="ECO:0000313" key="1">
    <source>
        <dbReference type="EMBL" id="KAJ6416390.1"/>
    </source>
</evidence>
<proteinExistence type="predicted"/>
<organism evidence="1 2">
    <name type="scientific">Salix udensis</name>
    <dbReference type="NCBI Taxonomy" id="889485"/>
    <lineage>
        <taxon>Eukaryota</taxon>
        <taxon>Viridiplantae</taxon>
        <taxon>Streptophyta</taxon>
        <taxon>Embryophyta</taxon>
        <taxon>Tracheophyta</taxon>
        <taxon>Spermatophyta</taxon>
        <taxon>Magnoliopsida</taxon>
        <taxon>eudicotyledons</taxon>
        <taxon>Gunneridae</taxon>
        <taxon>Pentapetalae</taxon>
        <taxon>rosids</taxon>
        <taxon>fabids</taxon>
        <taxon>Malpighiales</taxon>
        <taxon>Salicaceae</taxon>
        <taxon>Saliceae</taxon>
        <taxon>Salix</taxon>
    </lineage>
</organism>
<sequence length="38" mass="4325">MFVSCCITRTTGCYSICEEPREVVEEEQTLKLQLLKGS</sequence>
<reference evidence="1 2" key="1">
    <citation type="journal article" date="2023" name="Int. J. Mol. Sci.">
        <title>De Novo Assembly and Annotation of 11 Diverse Shrub Willow (Salix) Genomes Reveals Novel Gene Organization in Sex-Linked Regions.</title>
        <authorList>
            <person name="Hyden B."/>
            <person name="Feng K."/>
            <person name="Yates T.B."/>
            <person name="Jawdy S."/>
            <person name="Cereghino C."/>
            <person name="Smart L.B."/>
            <person name="Muchero W."/>
        </authorList>
    </citation>
    <scope>NUCLEOTIDE SEQUENCE [LARGE SCALE GENOMIC DNA]</scope>
    <source>
        <tissue evidence="1">Shoot tip</tissue>
    </source>
</reference>
<keyword evidence="2" id="KW-1185">Reference proteome</keyword>
<comment type="caution">
    <text evidence="1">The sequence shown here is derived from an EMBL/GenBank/DDBJ whole genome shotgun (WGS) entry which is preliminary data.</text>
</comment>
<gene>
    <name evidence="1" type="ORF">OIU84_002278</name>
</gene>
<accession>A0AAD6K3P2</accession>
<dbReference type="AlphaFoldDB" id="A0AAD6K3P2"/>
<protein>
    <submittedName>
        <fullName evidence="1">Uncharacterized protein</fullName>
    </submittedName>
</protein>
<evidence type="ECO:0000313" key="2">
    <source>
        <dbReference type="Proteomes" id="UP001162972"/>
    </source>
</evidence>
<name>A0AAD6K3P2_9ROSI</name>
<dbReference type="EMBL" id="JAPFFJ010000011">
    <property type="protein sequence ID" value="KAJ6416390.1"/>
    <property type="molecule type" value="Genomic_DNA"/>
</dbReference>
<dbReference type="Proteomes" id="UP001162972">
    <property type="component" value="Chromosome 11"/>
</dbReference>